<organism evidence="4 5">
    <name type="scientific">Dekkera bruxellensis</name>
    <name type="common">Brettanomyces custersii</name>
    <dbReference type="NCBI Taxonomy" id="5007"/>
    <lineage>
        <taxon>Eukaryota</taxon>
        <taxon>Fungi</taxon>
        <taxon>Dikarya</taxon>
        <taxon>Ascomycota</taxon>
        <taxon>Saccharomycotina</taxon>
        <taxon>Pichiomycetes</taxon>
        <taxon>Pichiales</taxon>
        <taxon>Pichiaceae</taxon>
        <taxon>Brettanomyces</taxon>
    </lineage>
</organism>
<dbReference type="Pfam" id="PF05327">
    <property type="entry name" value="RRN3"/>
    <property type="match status" value="1"/>
</dbReference>
<dbReference type="PANTHER" id="PTHR12790:SF0">
    <property type="entry name" value="RNA POLYMERASE I-SPECIFIC TRANSCRIPTION INITIATION FACTOR RRN3-RELATED"/>
    <property type="match status" value="1"/>
</dbReference>
<dbReference type="GO" id="GO:0001181">
    <property type="term" value="F:RNA polymerase I general transcription initiation factor activity"/>
    <property type="evidence" value="ECO:0007669"/>
    <property type="project" value="InterPro"/>
</dbReference>
<comment type="similarity">
    <text evidence="1">Belongs to the RRN3 family.</text>
</comment>
<dbReference type="Proteomes" id="UP000568158">
    <property type="component" value="Unassembled WGS sequence"/>
</dbReference>
<dbReference type="GO" id="GO:0001042">
    <property type="term" value="F:RNA polymerase I core binding"/>
    <property type="evidence" value="ECO:0007669"/>
    <property type="project" value="TreeGrafter"/>
</dbReference>
<dbReference type="AlphaFoldDB" id="A0A7D9GYS4"/>
<gene>
    <name evidence="4" type="primary">RRN3</name>
    <name evidence="4" type="ORF">DEBR0S2_10924G</name>
    <name evidence="3" type="ORF">HII12_003522</name>
</gene>
<dbReference type="InterPro" id="IPR007991">
    <property type="entry name" value="RNA_pol_I_trans_ini_fac_RRN3"/>
</dbReference>
<protein>
    <submittedName>
        <fullName evidence="4">DEBR0S2_10924g1_1</fullName>
    </submittedName>
</protein>
<keyword evidence="5" id="KW-1185">Reference proteome</keyword>
<dbReference type="Proteomes" id="UP000478008">
    <property type="component" value="Unassembled WGS sequence"/>
</dbReference>
<dbReference type="EMBL" id="CABFWN010000002">
    <property type="protein sequence ID" value="VUG17581.1"/>
    <property type="molecule type" value="Genomic_DNA"/>
</dbReference>
<evidence type="ECO:0000313" key="6">
    <source>
        <dbReference type="Proteomes" id="UP000568158"/>
    </source>
</evidence>
<dbReference type="OMA" id="VCSPAIV"/>
<proteinExistence type="inferred from homology"/>
<feature type="compositionally biased region" description="Acidic residues" evidence="2">
    <location>
        <begin position="275"/>
        <end position="292"/>
    </location>
</feature>
<feature type="compositionally biased region" description="Acidic residues" evidence="2">
    <location>
        <begin position="318"/>
        <end position="340"/>
    </location>
</feature>
<reference evidence="3 6" key="2">
    <citation type="journal article" date="2020" name="Appl. Microbiol. Biotechnol.">
        <title>Targeted gene deletion in Brettanomyces bruxellensis with an expression-free CRISPR-Cas9 system.</title>
        <authorList>
            <person name="Varela C."/>
            <person name="Bartel C."/>
            <person name="Onetto C."/>
            <person name="Borneman A."/>
        </authorList>
    </citation>
    <scope>NUCLEOTIDE SEQUENCE [LARGE SCALE GENOMIC DNA]</scope>
    <source>
        <strain evidence="3 6">AWRI1613</strain>
    </source>
</reference>
<dbReference type="GO" id="GO:0006361">
    <property type="term" value="P:transcription initiation at RNA polymerase I promoter"/>
    <property type="evidence" value="ECO:0007669"/>
    <property type="project" value="InterPro"/>
</dbReference>
<accession>A0A7D9GYS4</accession>
<name>A0A7D9GYS4_DEKBR</name>
<feature type="region of interest" description="Disordered" evidence="2">
    <location>
        <begin position="269"/>
        <end position="340"/>
    </location>
</feature>
<sequence length="641" mass="73660">MASIQTSTASVSQLAAPVASGVMITDSVPSRKRHLQKGVSVSTHRTLSHKRSRINFSSTLYSRLVRSALDSLDKRDTSAIDQLTSQILLPPTSPDCLTTESLTTILTVLSQHVSRLDNRAVTPLIQALLKYDFLSHLSDTQFIKSYSTFLTVLVSGMPKWFSSISKILISSFTVKSEIELQPIHKTLKYVIQISPASFSTLPLILRRNFPNKNAPKEDIVHYMENILYLLTYCNDLRYTVWSLIVENIIKLDVELQNEIDDVDDEDLNAALENGSGDETDSDSNNNNDDEGNETNFPELANERLLPQSPNLSDKEDAGYDADYNEEEEVESELLHEEGDDEEYNLEIEGITDLSSKLDAVMQLIFKSTEKSFTEIGLEEGNGITLFNTLISIFRTFILPTHYTRCVQYLMFHMVQQQSDLTDSFLVMLLDVVFNSNEIASNRIKAMQYVCSFMARAKSLTRGQLLTVMKYLMSWCNEYVTEREKEVGTGKGGMERFAMLYCVLQGLMYIFCFRFRDLKKEDNDEEWELRLDKFFNKMIMSRFNPLKFCNETVVLIFARIVQKVDMCYCFSIIDKNKRERLNGIRDATANSESSLNRFERKQEFLDLEAYFPFDPLMLKDSKKIIHQNYIDWQDFDDSEDSE</sequence>
<evidence type="ECO:0000256" key="1">
    <source>
        <dbReference type="ARBA" id="ARBA00010098"/>
    </source>
</evidence>
<evidence type="ECO:0000313" key="5">
    <source>
        <dbReference type="Proteomes" id="UP000478008"/>
    </source>
</evidence>
<dbReference type="GO" id="GO:0005634">
    <property type="term" value="C:nucleus"/>
    <property type="evidence" value="ECO:0007669"/>
    <property type="project" value="TreeGrafter"/>
</dbReference>
<evidence type="ECO:0000313" key="4">
    <source>
        <dbReference type="EMBL" id="VUG17581.1"/>
    </source>
</evidence>
<reference evidence="4 5" key="1">
    <citation type="submission" date="2019-07" db="EMBL/GenBank/DDBJ databases">
        <authorList>
            <person name="Friedrich A."/>
            <person name="Schacherer J."/>
        </authorList>
    </citation>
    <scope>NUCLEOTIDE SEQUENCE [LARGE SCALE GENOMIC DNA]</scope>
</reference>
<dbReference type="EMBL" id="JABCYN010000030">
    <property type="protein sequence ID" value="KAF6009976.1"/>
    <property type="molecule type" value="Genomic_DNA"/>
</dbReference>
<dbReference type="PANTHER" id="PTHR12790">
    <property type="entry name" value="TRANSCRIPTION INITIATION FACTOR IA RRN3"/>
    <property type="match status" value="1"/>
</dbReference>
<evidence type="ECO:0000313" key="3">
    <source>
        <dbReference type="EMBL" id="KAF6009976.1"/>
    </source>
</evidence>
<evidence type="ECO:0000256" key="2">
    <source>
        <dbReference type="SAM" id="MobiDB-lite"/>
    </source>
</evidence>